<dbReference type="PANTHER" id="PTHR22730:SF3">
    <property type="entry name" value="PROMININ-1"/>
    <property type="match status" value="1"/>
</dbReference>
<evidence type="ECO:0000313" key="17">
    <source>
        <dbReference type="Proteomes" id="UP000030759"/>
    </source>
</evidence>
<evidence type="ECO:0000256" key="1">
    <source>
        <dbReference type="ARBA" id="ARBA00004475"/>
    </source>
</evidence>
<reference evidence="17" key="1">
    <citation type="journal article" date="2013" name="Nat. Biotechnol.">
        <title>Chinese hamster genome sequenced from sorted chromosomes.</title>
        <authorList>
            <person name="Brinkrolf K."/>
            <person name="Rupp O."/>
            <person name="Laux H."/>
            <person name="Kollin F."/>
            <person name="Ernst W."/>
            <person name="Linke B."/>
            <person name="Kofler R."/>
            <person name="Romand S."/>
            <person name="Hesse F."/>
            <person name="Budach W.E."/>
            <person name="Galosy S."/>
            <person name="Muller D."/>
            <person name="Noll T."/>
            <person name="Wienberg J."/>
            <person name="Jostock T."/>
            <person name="Leonard M."/>
            <person name="Grillari J."/>
            <person name="Tauch A."/>
            <person name="Goesmann A."/>
            <person name="Helk B."/>
            <person name="Mott J.E."/>
            <person name="Puhler A."/>
            <person name="Borth N."/>
        </authorList>
    </citation>
    <scope>NUCLEOTIDE SEQUENCE [LARGE SCALE GENOMIC DNA]</scope>
    <source>
        <strain evidence="17">17A/GY</strain>
    </source>
</reference>
<proteinExistence type="inferred from homology"/>
<evidence type="ECO:0000256" key="14">
    <source>
        <dbReference type="SAM" id="Phobius"/>
    </source>
</evidence>
<evidence type="ECO:0000256" key="9">
    <source>
        <dbReference type="ARBA" id="ARBA00023136"/>
    </source>
</evidence>
<gene>
    <name evidence="16" type="ORF">H671_1g2653</name>
</gene>
<dbReference type="GO" id="GO:0015485">
    <property type="term" value="F:cholesterol binding"/>
    <property type="evidence" value="ECO:0007669"/>
    <property type="project" value="TreeGrafter"/>
</dbReference>
<accession>A0A061INE4</accession>
<evidence type="ECO:0000256" key="10">
    <source>
        <dbReference type="ARBA" id="ARBA00023157"/>
    </source>
</evidence>
<dbReference type="Proteomes" id="UP000030759">
    <property type="component" value="Unassembled WGS sequence"/>
</dbReference>
<evidence type="ECO:0000256" key="4">
    <source>
        <dbReference type="ARBA" id="ARBA00008326"/>
    </source>
</evidence>
<organism evidence="16 17">
    <name type="scientific">Cricetulus griseus</name>
    <name type="common">Chinese hamster</name>
    <name type="synonym">Cricetulus barabensis griseus</name>
    <dbReference type="NCBI Taxonomy" id="10029"/>
    <lineage>
        <taxon>Eukaryota</taxon>
        <taxon>Metazoa</taxon>
        <taxon>Chordata</taxon>
        <taxon>Craniata</taxon>
        <taxon>Vertebrata</taxon>
        <taxon>Euteleostomi</taxon>
        <taxon>Mammalia</taxon>
        <taxon>Eutheria</taxon>
        <taxon>Euarchontoglires</taxon>
        <taxon>Glires</taxon>
        <taxon>Rodentia</taxon>
        <taxon>Myomorpha</taxon>
        <taxon>Muroidea</taxon>
        <taxon>Cricetidae</taxon>
        <taxon>Cricetinae</taxon>
        <taxon>Cricetulus</taxon>
    </lineage>
</organism>
<dbReference type="GO" id="GO:0060219">
    <property type="term" value="P:camera-type eye photoreceptor cell differentiation"/>
    <property type="evidence" value="ECO:0007669"/>
    <property type="project" value="TreeGrafter"/>
</dbReference>
<feature type="transmembrane region" description="Helical" evidence="14">
    <location>
        <begin position="824"/>
        <end position="844"/>
    </location>
</feature>
<feature type="transmembrane region" description="Helical" evidence="14">
    <location>
        <begin position="128"/>
        <end position="157"/>
    </location>
</feature>
<evidence type="ECO:0000256" key="12">
    <source>
        <dbReference type="ARBA" id="ARBA00023183"/>
    </source>
</evidence>
<name>A0A061INE4_CRIGR</name>
<dbReference type="GO" id="GO:0071914">
    <property type="term" value="C:prominosome"/>
    <property type="evidence" value="ECO:0007669"/>
    <property type="project" value="TreeGrafter"/>
</dbReference>
<dbReference type="Pfam" id="PF05478">
    <property type="entry name" value="Prominin"/>
    <property type="match status" value="1"/>
</dbReference>
<sequence length="1158" mass="129501">MREEGHPSGGSLEGKAAEERMTMALVFSVLLLALCENIASGAQSTSTSTPGALNYELPTSEYETPDTFNAGIVGPLYQMVHIFLDVVQPNDFPEEMVRKIIQRNFDFSVDSKEPENIILALKIAYYEIGILICAILGLLFIILMPLVGCFFCMCRCCNKCGGEMHHRQKQNEPYRRKCLAVSLLVICLLMRQVNLGIMYSFVANHQVRTQIKRTQKLAESNFRDLQVFLSETPKQIDYILAQYNTTKNKAFSDLDGIDSLLGGRIKDQLKPKAIPVLDEVSAMTKAIKQTRDALQSMNSSLESISDGSTQLSARLTFVRNNIETSLNSSDCASDPARRICDSIRPGLSNLGSNHNSSQLPSVDGELNTVKDISKTDLESLVKKGYSAIDEIPGKVGDQTVAVIEDVKKALDSISSKVVNVSKSIPIEEVLFEVSGYINNSKSYFHQELPKVEEYDSYWWLGSLIACFLLTLIVTFFFLGLLCGVCGYDKRATPTTRGYVSNTGGIFLMVGVGFSFLFCWILMILVVLTFVIGANVEKLLCEPYANKKLLQVLDTPYLIKEEWQFFLSGLILQNSNINLTFEQVYRDCKGGRGVYATFHLDNVFNISENFNIEKYTKKMMNELKNLNVNIDGIELLDKTGRKSLHDFAHSGIDAINYSMYLKETEKSPTKVDLLAFASSLEAKANQLPDGKLKQALNTDAQEIRIIHQQQVLPLQQSLKYVKVRNTLKESVRTLKHTSEKLPEKVNKIIESLDSAQNFLTNNISSIIIEETTKFGGTIVGYFEHYLNWVLYAITEKMTSCKPLVTAMDSAVNGVLCGYGADPLNLFWFGIGKATVLLLPALIIAVKLAKYYRRMDSEDVYDDVETVPMKNLENGSNGYHKDHLYGVHNPVMTSIDMLTVTRTKTGVHPAEAMRIHSLFLLSFLLLAAQVLSEKVRKKAKNAPQSITEEGTPVPLGKAQNKERSKTSKSTTHGKFVTKDQATCRWAVTEEELGISLKVQCTQADHEFSCVFAGDPTGCLKHDKDQIYWKQIARMLRKQKNICGNSKSVLKTRVCRKKFPESNLRLVNPNAHGNMKPRKETAVVSRREHNKVQEASSMEPNKVKEDIAPSPAVTKTVAIKDPECLEDPDVLNQRKVALEFCGESWSSLCTFFLNMLQATSC</sequence>
<feature type="chain" id="PRO_5001601143" evidence="15">
    <location>
        <begin position="42"/>
        <end position="1158"/>
    </location>
</feature>
<comment type="similarity">
    <text evidence="4">Belongs to the fibroblast growth factor-binding protein family.</text>
</comment>
<evidence type="ECO:0000256" key="11">
    <source>
        <dbReference type="ARBA" id="ARBA00023180"/>
    </source>
</evidence>
<feature type="transmembrane region" description="Helical" evidence="14">
    <location>
        <begin position="505"/>
        <end position="531"/>
    </location>
</feature>
<dbReference type="PANTHER" id="PTHR22730">
    <property type="entry name" value="PROMININ PROM PROTEIN"/>
    <property type="match status" value="1"/>
</dbReference>
<evidence type="ECO:0000256" key="7">
    <source>
        <dbReference type="ARBA" id="ARBA00022729"/>
    </source>
</evidence>
<dbReference type="AlphaFoldDB" id="A0A061INE4"/>
<comment type="similarity">
    <text evidence="3">Belongs to the prominin family.</text>
</comment>
<evidence type="ECO:0000256" key="8">
    <source>
        <dbReference type="ARBA" id="ARBA00022989"/>
    </source>
</evidence>
<protein>
    <submittedName>
        <fullName evidence="16">Prominin-1</fullName>
    </submittedName>
</protein>
<feature type="transmembrane region" description="Helical" evidence="14">
    <location>
        <begin position="910"/>
        <end position="929"/>
    </location>
</feature>
<dbReference type="GO" id="GO:0016324">
    <property type="term" value="C:apical plasma membrane"/>
    <property type="evidence" value="ECO:0007669"/>
    <property type="project" value="TreeGrafter"/>
</dbReference>
<feature type="signal peptide" evidence="15">
    <location>
        <begin position="1"/>
        <end position="41"/>
    </location>
</feature>
<dbReference type="GO" id="GO:0005929">
    <property type="term" value="C:cilium"/>
    <property type="evidence" value="ECO:0007669"/>
    <property type="project" value="TreeGrafter"/>
</dbReference>
<keyword evidence="7 15" id="KW-0732">Signal</keyword>
<evidence type="ECO:0000256" key="15">
    <source>
        <dbReference type="SAM" id="SignalP"/>
    </source>
</evidence>
<evidence type="ECO:0000313" key="16">
    <source>
        <dbReference type="EMBL" id="ERE88987.1"/>
    </source>
</evidence>
<dbReference type="InterPro" id="IPR008795">
    <property type="entry name" value="Prominin"/>
</dbReference>
<keyword evidence="8 14" id="KW-1133">Transmembrane helix</keyword>
<evidence type="ECO:0000256" key="6">
    <source>
        <dbReference type="ARBA" id="ARBA00022692"/>
    </source>
</evidence>
<dbReference type="EMBL" id="KE665182">
    <property type="protein sequence ID" value="ERE88987.1"/>
    <property type="molecule type" value="Genomic_DNA"/>
</dbReference>
<keyword evidence="5" id="KW-0964">Secreted</keyword>
<feature type="transmembrane region" description="Helical" evidence="14">
    <location>
        <begin position="457"/>
        <end position="484"/>
    </location>
</feature>
<keyword evidence="11" id="KW-0325">Glycoprotein</keyword>
<evidence type="ECO:0000256" key="3">
    <source>
        <dbReference type="ARBA" id="ARBA00006058"/>
    </source>
</evidence>
<feature type="region of interest" description="Disordered" evidence="13">
    <location>
        <begin position="937"/>
        <end position="971"/>
    </location>
</feature>
<dbReference type="Pfam" id="PF06473">
    <property type="entry name" value="FGF-BP1"/>
    <property type="match status" value="1"/>
</dbReference>
<evidence type="ECO:0000256" key="13">
    <source>
        <dbReference type="SAM" id="MobiDB-lite"/>
    </source>
</evidence>
<keyword evidence="9 14" id="KW-0472">Membrane</keyword>
<keyword evidence="10" id="KW-1015">Disulfide bond</keyword>
<dbReference type="InterPro" id="IPR010510">
    <property type="entry name" value="FGF1-bd"/>
</dbReference>
<keyword evidence="6 14" id="KW-0812">Transmembrane</keyword>
<dbReference type="GO" id="GO:0019838">
    <property type="term" value="F:growth factor binding"/>
    <property type="evidence" value="ECO:0007669"/>
    <property type="project" value="UniProtKB-KW"/>
</dbReference>
<keyword evidence="12" id="KW-0340">Growth factor binding</keyword>
<feature type="transmembrane region" description="Helical" evidence="14">
    <location>
        <begin position="178"/>
        <end position="202"/>
    </location>
</feature>
<evidence type="ECO:0000256" key="2">
    <source>
        <dbReference type="ARBA" id="ARBA00004613"/>
    </source>
</evidence>
<dbReference type="GO" id="GO:0031528">
    <property type="term" value="C:microvillus membrane"/>
    <property type="evidence" value="ECO:0007669"/>
    <property type="project" value="UniProtKB-SubCell"/>
</dbReference>
<dbReference type="GO" id="GO:0045494">
    <property type="term" value="P:photoreceptor cell maintenance"/>
    <property type="evidence" value="ECO:0007669"/>
    <property type="project" value="TreeGrafter"/>
</dbReference>
<evidence type="ECO:0000256" key="5">
    <source>
        <dbReference type="ARBA" id="ARBA00022525"/>
    </source>
</evidence>
<comment type="subcellular location">
    <subcellularLocation>
        <location evidence="1">Cell projection</location>
        <location evidence="1">Microvillus membrane</location>
        <topology evidence="1">Multi-pass membrane protein</topology>
    </subcellularLocation>
    <subcellularLocation>
        <location evidence="2">Secreted</location>
    </subcellularLocation>
</comment>
<dbReference type="GO" id="GO:0009986">
    <property type="term" value="C:cell surface"/>
    <property type="evidence" value="ECO:0007669"/>
    <property type="project" value="TreeGrafter"/>
</dbReference>